<sequence length="2346" mass="240981">MNPAPLPRRRMRFGATAAIGALLVSGLAVVTPPVTPSATAAVTPPDGSEVFRVSQTDAGSSTQPYLTPDGQRVFFTSTAGDLVLGDTNGVSDVFVSVAAQGGDDPFSGAPALVSLPDDSLAATRADGASSEPVSSSDGRYVAFTSSATNLVAAGGAPGRTSIYVRDTLLGKTFRVQGASEPDGPSYDADLSDSGRYLVFTSDATDLTPGDTNGAPDAFFADLDANGDGILGDLAITRFFGDVAVEGGTTQARISGNGADVVFTAHTDALAGGGTAGNYVYHAPVQSLPSLGSGGSNLVGRNAHNPTIDATGRTFAFIDDSQCDSKPAVIAGTIDGNLYYAALGTILTYRDVGYIADPVLSADGSRVAWTTTVPEYDFTGPAAELATPVVRTQEIAWNDSRMAIDCFGIMHEWQDLAEGTEASVSASARTVAYSAAAPAASTVFALDTHRHEGLSVSSTQGQLITPGFMTSVEIPDIPLTSLRGYASAIANAPIYHLPIYHLPIRRLPIYHLPIYHLLLSDSPIYHLPIYHLPIYHLPIYHLAYPGGWDDVLADTPFAGELIQSVTLDQILTWAQQTLAPGSTATDAERAAATRIQNLTLGDVEVDGSALDSLTLAAYVLGDAPLEEVPLAGDGGPLARWQALVDGQGLGFQVEAGMFLADLDAAGLDIERSGVDAVPLRALPVASTMMKYLDPSDLFLPDTPLGAVDVSTFDESARIALFGRADVSGPLSGYSGAFLPDATVADLAAGAPASVTLGILLMSMLDRESYPWEQIAASSIDPNLAEASTESTGCDDRVRCDRAAQFQYTFDPGPGEPATFAAPTATLTSPAGTAPYLSYISWTGPDQFDGGPNGGTRQVDAERTRVPLPETSGGTVVTIRTYYSATTQPGETHARGELTSGSLSASADLFGDAPLESFDNPAHNLDGDRPASAIPLSPSEIYYEWISPQWRALDDDGKRVHGPAQDEDYYVVDAPPAGKRLVVSTNASDGQISLSLYTKPSDQGSLGVADAGPAPGTAVAEQSGPVGQAAQAGPDAAVPIAGQTLVDQTVVGGDGAAQVEAAPTDAAPGQQMLVRVTSGNHQPSSALYSLRVQYLDETPEVQCTPWAPAQTDDPGVTGFNDDITDTTNTLYLFDAKRYGDTYGAGESDRVRDALVTLTGDGHVGADRVDGAVLSIDTDPDVETARSALDGNPCSMSAREQLASAINRFVGRQLGDHRSQITSIVVVGGDDIIPLAPVAQNTAQFTEVSHADDLRLKQTPAGEPCPPPNGVEDPCETPLSAAARTSHILTDDPYGLAKSYDTLGGHLYVPSVALGRLVETPDQIIATVDRFVASDGIVSADSTLTGGYGAWAELPGEVTQSLAWRSSVNQQFTTPWTATDLESKLFPTDTDAPKVVSVNTHANETQMLPGVPGAESGRFSDNDLFLAAGHEDAASLAGSLIFGIGCHAGNNLPTSYYGAVTDWVDVFSQAAGYVGNTGYGLANNVTTALGERLLSLYSDWLGVSVDGDQVSSGAALTYAKQSYLGGLGLYSGYDEKALMEAVYYGLPMYTFTDPVKTEMPLPEAPDLQVSTSGGITTAALTFQPVYQQQTTTDGGSYYTVDGSAVAVPTAQGILPSIVRVLQPQPGLVPRGVILTSLTTQTQLGTPALAAPTVGVPQQTATAAGSAFPSSYATITHQETPAGPVDLLVITPARVQVSQAGQGSTELFTDFTAEIVYGPDTSTDTTPPVIDAVGVRGTGLEVHASDTSGAIASVIVLVQPQGSDEWQRATVRAVTDDGAPYWVADVPDGPFRWMAQVVDAAGNVATDTSRGHLDVENAAPPTLGDPGPDATVPLGQRLLRGVEVTDAVAGERLTATTTVMDAAGRPVASAPATVEAGSDGTTRALVDQPITSPGSFTVTLSVCRGGACTTRSFAVKTPAVNEAPAATVALTSDTNPTEPTSVLTAHATGTDPDGDPVAVAYAWMRNGIAIPGQAAAALDLDGIAQTGDVIRVTVTPNDGKTDGHAASDEVVVGDEVVPPAAPTITATATTSGGAYADGAWSTSAVTVAFACTSGAPLLQPCPAPQTVGTDTSAAGVPVTGTITDLLGRTATASVLVRVDTTAPDLKPVVTPPNVEVGGTATATPNATDASSGVASQSCDDPMTATAGTASVECRATDVAGNSATALAYYTVAEPIPTPTPTPPPGPTPSPTTPAAPPSTPTTRPASPAPRTGTGGGSTGGGSTGGSVLPLLPGLPLPDRQPLGPLAADGSSVFAHGSGVPIIFRAYADDGTAIGTKGYVAGVVLLSSQAMPASTKATEAYFLPFGFVYADAADLWLGSIPTADLDGGRRYTYRVDLADGTSFTVTFGVSG</sequence>
<dbReference type="SUPFAM" id="SSF82171">
    <property type="entry name" value="DPP6 N-terminal domain-like"/>
    <property type="match status" value="1"/>
</dbReference>
<feature type="compositionally biased region" description="Low complexity" evidence="1">
    <location>
        <begin position="2221"/>
        <end position="2239"/>
    </location>
</feature>
<evidence type="ECO:0000256" key="2">
    <source>
        <dbReference type="SAM" id="SignalP"/>
    </source>
</evidence>
<keyword evidence="2" id="KW-0732">Signal</keyword>
<feature type="compositionally biased region" description="Pro residues" evidence="1">
    <location>
        <begin position="2171"/>
        <end position="2195"/>
    </location>
</feature>
<feature type="signal peptide" evidence="2">
    <location>
        <begin position="1"/>
        <end position="30"/>
    </location>
</feature>
<dbReference type="InterPro" id="IPR011659">
    <property type="entry name" value="WD40"/>
</dbReference>
<protein>
    <recommendedName>
        <fullName evidence="5">WD40 repeat protein</fullName>
    </recommendedName>
</protein>
<accession>A0ABW7QAS7</accession>
<dbReference type="EMBL" id="JBIQWL010000004">
    <property type="protein sequence ID" value="MFH8251317.1"/>
    <property type="molecule type" value="Genomic_DNA"/>
</dbReference>
<name>A0ABW7QAS7_9MICO</name>
<feature type="region of interest" description="Disordered" evidence="1">
    <location>
        <begin position="2105"/>
        <end position="2140"/>
    </location>
</feature>
<dbReference type="Proteomes" id="UP001610861">
    <property type="component" value="Unassembled WGS sequence"/>
</dbReference>
<feature type="region of interest" description="Disordered" evidence="1">
    <location>
        <begin position="999"/>
        <end position="1031"/>
    </location>
</feature>
<dbReference type="Pfam" id="PF07676">
    <property type="entry name" value="PD40"/>
    <property type="match status" value="1"/>
</dbReference>
<keyword evidence="4" id="KW-1185">Reference proteome</keyword>
<evidence type="ECO:0000256" key="1">
    <source>
        <dbReference type="SAM" id="MobiDB-lite"/>
    </source>
</evidence>
<organism evidence="3 4">
    <name type="scientific">Microbacterium alkaliflavum</name>
    <dbReference type="NCBI Taxonomy" id="3248839"/>
    <lineage>
        <taxon>Bacteria</taxon>
        <taxon>Bacillati</taxon>
        <taxon>Actinomycetota</taxon>
        <taxon>Actinomycetes</taxon>
        <taxon>Micrococcales</taxon>
        <taxon>Microbacteriaceae</taxon>
        <taxon>Microbacterium</taxon>
    </lineage>
</organism>
<reference evidence="3 4" key="1">
    <citation type="submission" date="2024-09" db="EMBL/GenBank/DDBJ databases">
        <authorList>
            <person name="Pan X."/>
        </authorList>
    </citation>
    <scope>NUCLEOTIDE SEQUENCE [LARGE SCALE GENOMIC DNA]</scope>
    <source>
        <strain evidence="3 4">B2969</strain>
    </source>
</reference>
<evidence type="ECO:0000313" key="4">
    <source>
        <dbReference type="Proteomes" id="UP001610861"/>
    </source>
</evidence>
<comment type="caution">
    <text evidence="3">The sequence shown here is derived from an EMBL/GenBank/DDBJ whole genome shotgun (WGS) entry which is preliminary data.</text>
</comment>
<gene>
    <name evidence="3" type="ORF">ACH3VR_13175</name>
</gene>
<feature type="region of interest" description="Disordered" evidence="1">
    <location>
        <begin position="2170"/>
        <end position="2239"/>
    </location>
</feature>
<evidence type="ECO:0008006" key="5">
    <source>
        <dbReference type="Google" id="ProtNLM"/>
    </source>
</evidence>
<proteinExistence type="predicted"/>
<evidence type="ECO:0000313" key="3">
    <source>
        <dbReference type="EMBL" id="MFH8251317.1"/>
    </source>
</evidence>
<feature type="compositionally biased region" description="Low complexity" evidence="1">
    <location>
        <begin position="2196"/>
        <end position="2207"/>
    </location>
</feature>
<feature type="compositionally biased region" description="Gly residues" evidence="1">
    <location>
        <begin position="2208"/>
        <end position="2220"/>
    </location>
</feature>
<feature type="compositionally biased region" description="Polar residues" evidence="1">
    <location>
        <begin position="2116"/>
        <end position="2134"/>
    </location>
</feature>
<feature type="chain" id="PRO_5046088350" description="WD40 repeat protein" evidence="2">
    <location>
        <begin position="31"/>
        <end position="2346"/>
    </location>
</feature>
<dbReference type="RefSeq" id="WP_397556767.1">
    <property type="nucleotide sequence ID" value="NZ_JBIQWL010000004.1"/>
</dbReference>